<organism evidence="2 3">
    <name type="scientific">Streptosporangium amethystogenes subsp. fukuiense</name>
    <dbReference type="NCBI Taxonomy" id="698418"/>
    <lineage>
        <taxon>Bacteria</taxon>
        <taxon>Bacillati</taxon>
        <taxon>Actinomycetota</taxon>
        <taxon>Actinomycetes</taxon>
        <taxon>Streptosporangiales</taxon>
        <taxon>Streptosporangiaceae</taxon>
        <taxon>Streptosporangium</taxon>
    </lineage>
</organism>
<proteinExistence type="predicted"/>
<feature type="signal peptide" evidence="1">
    <location>
        <begin position="1"/>
        <end position="26"/>
    </location>
</feature>
<accession>A0ABW2T160</accession>
<evidence type="ECO:0000256" key="1">
    <source>
        <dbReference type="SAM" id="SignalP"/>
    </source>
</evidence>
<dbReference type="RefSeq" id="WP_343964643.1">
    <property type="nucleotide sequence ID" value="NZ_BAAAGK010000023.1"/>
</dbReference>
<feature type="chain" id="PRO_5046557863" description="Secreted protein" evidence="1">
    <location>
        <begin position="27"/>
        <end position="232"/>
    </location>
</feature>
<evidence type="ECO:0008006" key="4">
    <source>
        <dbReference type="Google" id="ProtNLM"/>
    </source>
</evidence>
<name>A0ABW2T160_9ACTN</name>
<protein>
    <recommendedName>
        <fullName evidence="4">Secreted protein</fullName>
    </recommendedName>
</protein>
<reference evidence="3" key="1">
    <citation type="journal article" date="2019" name="Int. J. Syst. Evol. Microbiol.">
        <title>The Global Catalogue of Microorganisms (GCM) 10K type strain sequencing project: providing services to taxonomists for standard genome sequencing and annotation.</title>
        <authorList>
            <consortium name="The Broad Institute Genomics Platform"/>
            <consortium name="The Broad Institute Genome Sequencing Center for Infectious Disease"/>
            <person name="Wu L."/>
            <person name="Ma J."/>
        </authorList>
    </citation>
    <scope>NUCLEOTIDE SEQUENCE [LARGE SCALE GENOMIC DNA]</scope>
    <source>
        <strain evidence="3">JCM 10083</strain>
    </source>
</reference>
<comment type="caution">
    <text evidence="2">The sequence shown here is derived from an EMBL/GenBank/DDBJ whole genome shotgun (WGS) entry which is preliminary data.</text>
</comment>
<evidence type="ECO:0000313" key="2">
    <source>
        <dbReference type="EMBL" id="MFC7602118.1"/>
    </source>
</evidence>
<dbReference type="Proteomes" id="UP001596514">
    <property type="component" value="Unassembled WGS sequence"/>
</dbReference>
<keyword evidence="1" id="KW-0732">Signal</keyword>
<gene>
    <name evidence="2" type="ORF">ACFQVD_18625</name>
</gene>
<keyword evidence="3" id="KW-1185">Reference proteome</keyword>
<sequence length="232" mass="23513">MKRIRNLAVAAVAMAALVLAPLPASAAGTTIHRDTDMGAAYSGKIRATLIDPVSVSTTLATATCNTGNIDGTVQSDGTALDIAVFNFSNTPGPACPNSAGGSSTVSPVGVSTWTGGSVVYNRVIPGRDGIVTLKGVKVSSVSTGWFGTISCVYRGSGAGNSIALDTFNPDNASRPKPAIAQAQAKATNYALTKDSGSILCPGTANYTATFQLMGETVANSGVFDQKLYLTSP</sequence>
<dbReference type="EMBL" id="JBHTEE010000001">
    <property type="protein sequence ID" value="MFC7602118.1"/>
    <property type="molecule type" value="Genomic_DNA"/>
</dbReference>
<evidence type="ECO:0000313" key="3">
    <source>
        <dbReference type="Proteomes" id="UP001596514"/>
    </source>
</evidence>